<feature type="compositionally biased region" description="Basic and acidic residues" evidence="1">
    <location>
        <begin position="420"/>
        <end position="431"/>
    </location>
</feature>
<evidence type="ECO:0000313" key="2">
    <source>
        <dbReference type="EMBL" id="KAF2794034.1"/>
    </source>
</evidence>
<feature type="compositionally biased region" description="Acidic residues" evidence="1">
    <location>
        <begin position="443"/>
        <end position="457"/>
    </location>
</feature>
<keyword evidence="3" id="KW-1185">Reference proteome</keyword>
<feature type="compositionally biased region" description="Polar residues" evidence="1">
    <location>
        <begin position="364"/>
        <end position="373"/>
    </location>
</feature>
<dbReference type="PANTHER" id="PTHR42068:SF1">
    <property type="entry name" value="YALI0B18964P"/>
    <property type="match status" value="1"/>
</dbReference>
<feature type="region of interest" description="Disordered" evidence="1">
    <location>
        <begin position="524"/>
        <end position="565"/>
    </location>
</feature>
<reference evidence="2" key="1">
    <citation type="journal article" date="2020" name="Stud. Mycol.">
        <title>101 Dothideomycetes genomes: a test case for predicting lifestyles and emergence of pathogens.</title>
        <authorList>
            <person name="Haridas S."/>
            <person name="Albert R."/>
            <person name="Binder M."/>
            <person name="Bloem J."/>
            <person name="Labutti K."/>
            <person name="Salamov A."/>
            <person name="Andreopoulos B."/>
            <person name="Baker S."/>
            <person name="Barry K."/>
            <person name="Bills G."/>
            <person name="Bluhm B."/>
            <person name="Cannon C."/>
            <person name="Castanera R."/>
            <person name="Culley D."/>
            <person name="Daum C."/>
            <person name="Ezra D."/>
            <person name="Gonzalez J."/>
            <person name="Henrissat B."/>
            <person name="Kuo A."/>
            <person name="Liang C."/>
            <person name="Lipzen A."/>
            <person name="Lutzoni F."/>
            <person name="Magnuson J."/>
            <person name="Mondo S."/>
            <person name="Nolan M."/>
            <person name="Ohm R."/>
            <person name="Pangilinan J."/>
            <person name="Park H.-J."/>
            <person name="Ramirez L."/>
            <person name="Alfaro M."/>
            <person name="Sun H."/>
            <person name="Tritt A."/>
            <person name="Yoshinaga Y."/>
            <person name="Zwiers L.-H."/>
            <person name="Turgeon B."/>
            <person name="Goodwin S."/>
            <person name="Spatafora J."/>
            <person name="Crous P."/>
            <person name="Grigoriev I."/>
        </authorList>
    </citation>
    <scope>NUCLEOTIDE SEQUENCE</scope>
    <source>
        <strain evidence="2">CBS 109.77</strain>
    </source>
</reference>
<gene>
    <name evidence="2" type="ORF">K505DRAFT_349547</name>
</gene>
<dbReference type="AlphaFoldDB" id="A0A6A6XCZ4"/>
<feature type="compositionally biased region" description="Pro residues" evidence="1">
    <location>
        <begin position="395"/>
        <end position="409"/>
    </location>
</feature>
<organism evidence="2 3">
    <name type="scientific">Melanomma pulvis-pyrius CBS 109.77</name>
    <dbReference type="NCBI Taxonomy" id="1314802"/>
    <lineage>
        <taxon>Eukaryota</taxon>
        <taxon>Fungi</taxon>
        <taxon>Dikarya</taxon>
        <taxon>Ascomycota</taxon>
        <taxon>Pezizomycotina</taxon>
        <taxon>Dothideomycetes</taxon>
        <taxon>Pleosporomycetidae</taxon>
        <taxon>Pleosporales</taxon>
        <taxon>Melanommataceae</taxon>
        <taxon>Melanomma</taxon>
    </lineage>
</organism>
<feature type="region of interest" description="Disordered" evidence="1">
    <location>
        <begin position="1"/>
        <end position="214"/>
    </location>
</feature>
<feature type="compositionally biased region" description="Basic and acidic residues" evidence="1">
    <location>
        <begin position="84"/>
        <end position="98"/>
    </location>
</feature>
<dbReference type="Proteomes" id="UP000799757">
    <property type="component" value="Unassembled WGS sequence"/>
</dbReference>
<dbReference type="PANTHER" id="PTHR42068">
    <property type="entry name" value="YALI0B18964P"/>
    <property type="match status" value="1"/>
</dbReference>
<accession>A0A6A6XCZ4</accession>
<feature type="compositionally biased region" description="Polar residues" evidence="1">
    <location>
        <begin position="483"/>
        <end position="508"/>
    </location>
</feature>
<proteinExistence type="predicted"/>
<evidence type="ECO:0000313" key="3">
    <source>
        <dbReference type="Proteomes" id="UP000799757"/>
    </source>
</evidence>
<feature type="compositionally biased region" description="Polar residues" evidence="1">
    <location>
        <begin position="109"/>
        <end position="134"/>
    </location>
</feature>
<feature type="compositionally biased region" description="Basic and acidic residues" evidence="1">
    <location>
        <begin position="50"/>
        <end position="66"/>
    </location>
</feature>
<feature type="region of interest" description="Disordered" evidence="1">
    <location>
        <begin position="263"/>
        <end position="508"/>
    </location>
</feature>
<dbReference type="OrthoDB" id="5396252at2759"/>
<name>A0A6A6XCZ4_9PLEO</name>
<feature type="compositionally biased region" description="Low complexity" evidence="1">
    <location>
        <begin position="99"/>
        <end position="108"/>
    </location>
</feature>
<evidence type="ECO:0000256" key="1">
    <source>
        <dbReference type="SAM" id="MobiDB-lite"/>
    </source>
</evidence>
<feature type="region of interest" description="Disordered" evidence="1">
    <location>
        <begin position="841"/>
        <end position="862"/>
    </location>
</feature>
<feature type="compositionally biased region" description="Low complexity" evidence="1">
    <location>
        <begin position="149"/>
        <end position="158"/>
    </location>
</feature>
<sequence length="917" mass="100310">MVKPGGLGLFMGRRKSSGNAIDGPELHMTPEPSHAADSGGFRVMTQTEVQRVKQEKDLKKTQERNSSKFPRFSGFGTGNKTRNHSYDEDSPSSKRDSKSSSGTQFSSSRPYNNGQYGSTSTLPSSADTDPNDSMFSGLPPRPHMQQHGSSPSSLSMSSVRKQLPSLPPQTKSTSASNPYDEPTSPSMSSGRTRALTTSSYASTAIPPKLDADLNFGGGFDDMFTGLDRKASPDFQKESVGRSLLAGKRAFQAEPIKIDRKLDVEAPLQSWDSRGSDDNLMSPRSDKNYSPPPPPVPAHRYSSKYTPVASDSPELNAEDFEDRDARLVRQSLMAQKPVHNNLPTRESNSLSTSSATSLQTPLSSRSASNNTTPKATLHAAPSYVADDDDDENLFAPPKPKAMPARMPPAPVIKEPAPAAGDLRRMTEAEFRAHQAKHMSQPPEDSSDEEEDYEDEEEIIERRQKEEIQRRYQQQQQIARIHLQRATTTPTDPNQQGQSMGFPSEVSMQADQWSDEDIPLGVLAAHGFPSSTRQPTQPPNAAPSYFRTTPAALPDRPSSAGPMGNRTSNGYRPPFARGLPDDPYSSVIGGGLVRPMNRESMGFNRGPASVYGGEPMMPYHEPNTQPSLVERIHMSEMSKPKYTGGASSKLPQGGPFTGSLGTQMNGMNQSLNPTRMSQMPMQGMNGGGPMMGMMGGQMPMMGMNQMGFPMQPQNEQLMQMQQMFMAQQMQLQQMQQMYGQQPQLQDPRMSMAQPNSGFQMPNFGNGSFMNFPNGAQNQQRPMSMMSQTRPYSNPTQYGAPQQGNFQMNGLAPPNNNGYTPSIAPSERSNIGLSARYRPVATGNQDTVSNVSSSMTLQPGGATQNTSKVKGILKNKSPQITVREDEEDWGKMAARKSKFVKGRSEKSNGLQELARAVDSY</sequence>
<protein>
    <submittedName>
        <fullName evidence="2">Uncharacterized protein</fullName>
    </submittedName>
</protein>
<feature type="compositionally biased region" description="Basic and acidic residues" evidence="1">
    <location>
        <begin position="458"/>
        <end position="468"/>
    </location>
</feature>
<feature type="compositionally biased region" description="Low complexity" evidence="1">
    <location>
        <begin position="346"/>
        <end position="363"/>
    </location>
</feature>
<dbReference type="EMBL" id="MU001905">
    <property type="protein sequence ID" value="KAF2794034.1"/>
    <property type="molecule type" value="Genomic_DNA"/>
</dbReference>
<feature type="compositionally biased region" description="Polar residues" evidence="1">
    <location>
        <begin position="168"/>
        <end position="202"/>
    </location>
</feature>